<dbReference type="Proteomes" id="UP000825935">
    <property type="component" value="Chromosome 5"/>
</dbReference>
<keyword evidence="2" id="KW-1185">Reference proteome</keyword>
<gene>
    <name evidence="1" type="ORF">KP509_05G001000</name>
</gene>
<accession>A0A8T2UIT5</accession>
<organism evidence="1 2">
    <name type="scientific">Ceratopteris richardii</name>
    <name type="common">Triangle waterfern</name>
    <dbReference type="NCBI Taxonomy" id="49495"/>
    <lineage>
        <taxon>Eukaryota</taxon>
        <taxon>Viridiplantae</taxon>
        <taxon>Streptophyta</taxon>
        <taxon>Embryophyta</taxon>
        <taxon>Tracheophyta</taxon>
        <taxon>Polypodiopsida</taxon>
        <taxon>Polypodiidae</taxon>
        <taxon>Polypodiales</taxon>
        <taxon>Pteridineae</taxon>
        <taxon>Pteridaceae</taxon>
        <taxon>Parkerioideae</taxon>
        <taxon>Ceratopteris</taxon>
    </lineage>
</organism>
<comment type="caution">
    <text evidence="1">The sequence shown here is derived from an EMBL/GenBank/DDBJ whole genome shotgun (WGS) entry which is preliminary data.</text>
</comment>
<protein>
    <submittedName>
        <fullName evidence="1">Uncharacterized protein</fullName>
    </submittedName>
</protein>
<evidence type="ECO:0000313" key="1">
    <source>
        <dbReference type="EMBL" id="KAH7436071.1"/>
    </source>
</evidence>
<sequence>MVGSKFIILFVHGRRIRSSTRSPLTNAYNNEDEMLSWFQCDVEDDFCLKFASKERDSVQTDPHSDVFYHAFSNLSLREGILTMFGQ</sequence>
<proteinExistence type="predicted"/>
<evidence type="ECO:0000313" key="2">
    <source>
        <dbReference type="Proteomes" id="UP000825935"/>
    </source>
</evidence>
<reference evidence="1" key="1">
    <citation type="submission" date="2021-08" db="EMBL/GenBank/DDBJ databases">
        <title>WGS assembly of Ceratopteris richardii.</title>
        <authorList>
            <person name="Marchant D.B."/>
            <person name="Chen G."/>
            <person name="Jenkins J."/>
            <person name="Shu S."/>
            <person name="Leebens-Mack J."/>
            <person name="Grimwood J."/>
            <person name="Schmutz J."/>
            <person name="Soltis P."/>
            <person name="Soltis D."/>
            <person name="Chen Z.-H."/>
        </authorList>
    </citation>
    <scope>NUCLEOTIDE SEQUENCE</scope>
    <source>
        <strain evidence="1">Whitten #5841</strain>
        <tissue evidence="1">Leaf</tissue>
    </source>
</reference>
<name>A0A8T2UIT5_CERRI</name>
<dbReference type="EMBL" id="CM035410">
    <property type="protein sequence ID" value="KAH7436071.1"/>
    <property type="molecule type" value="Genomic_DNA"/>
</dbReference>
<dbReference type="AlphaFoldDB" id="A0A8T2UIT5"/>